<evidence type="ECO:0000256" key="4">
    <source>
        <dbReference type="ARBA" id="ARBA00022723"/>
    </source>
</evidence>
<feature type="domain" description="Inhibitor I9" evidence="13">
    <location>
        <begin position="36"/>
        <end position="115"/>
    </location>
</feature>
<dbReference type="PROSITE" id="PS00137">
    <property type="entry name" value="SUBTILASE_HIS"/>
    <property type="match status" value="1"/>
</dbReference>
<protein>
    <submittedName>
        <fullName evidence="14">Subtilase family/PA domain/Peptidase inhibitor I9</fullName>
    </submittedName>
</protein>
<dbReference type="GO" id="GO:0006508">
    <property type="term" value="P:proteolysis"/>
    <property type="evidence" value="ECO:0007669"/>
    <property type="project" value="UniProtKB-KW"/>
</dbReference>
<dbReference type="PANTHER" id="PTHR43806">
    <property type="entry name" value="PEPTIDASE S8"/>
    <property type="match status" value="1"/>
</dbReference>
<dbReference type="Gene3D" id="3.40.50.200">
    <property type="entry name" value="Peptidase S8/S53 domain"/>
    <property type="match status" value="1"/>
</dbReference>
<gene>
    <name evidence="14" type="ORF">Ga0061064_1175</name>
</gene>
<evidence type="ECO:0000256" key="8">
    <source>
        <dbReference type="PROSITE-ProRule" id="PRU01240"/>
    </source>
</evidence>
<keyword evidence="6 8" id="KW-0720">Serine protease</keyword>
<keyword evidence="2" id="KW-0134">Cell wall</keyword>
<feature type="region of interest" description="Disordered" evidence="9">
    <location>
        <begin position="527"/>
        <end position="556"/>
    </location>
</feature>
<feature type="domain" description="Peptidase S8/S53" evidence="11">
    <location>
        <begin position="145"/>
        <end position="325"/>
    </location>
</feature>
<feature type="active site" description="Charge relay system" evidence="7 8">
    <location>
        <position position="150"/>
    </location>
</feature>
<dbReference type="PROSITE" id="PS00138">
    <property type="entry name" value="SUBTILASE_SER"/>
    <property type="match status" value="1"/>
</dbReference>
<dbReference type="Pfam" id="PF00082">
    <property type="entry name" value="Peptidase_S8"/>
    <property type="match status" value="2"/>
</dbReference>
<dbReference type="InterPro" id="IPR015500">
    <property type="entry name" value="Peptidase_S8_subtilisin-rel"/>
</dbReference>
<evidence type="ECO:0000256" key="9">
    <source>
        <dbReference type="SAM" id="MobiDB-lite"/>
    </source>
</evidence>
<dbReference type="InterPro" id="IPR022398">
    <property type="entry name" value="Peptidase_S8_His-AS"/>
</dbReference>
<dbReference type="GO" id="GO:0005615">
    <property type="term" value="C:extracellular space"/>
    <property type="evidence" value="ECO:0007669"/>
    <property type="project" value="TreeGrafter"/>
</dbReference>
<evidence type="ECO:0000259" key="12">
    <source>
        <dbReference type="Pfam" id="PF02225"/>
    </source>
</evidence>
<keyword evidence="15" id="KW-1185">Reference proteome</keyword>
<organism evidence="14 15">
    <name type="scientific">Pseudidiomarina woesei</name>
    <dbReference type="NCBI Taxonomy" id="1381080"/>
    <lineage>
        <taxon>Bacteria</taxon>
        <taxon>Pseudomonadati</taxon>
        <taxon>Pseudomonadota</taxon>
        <taxon>Gammaproteobacteria</taxon>
        <taxon>Alteromonadales</taxon>
        <taxon>Idiomarinaceae</taxon>
        <taxon>Pseudidiomarina</taxon>
    </lineage>
</organism>
<evidence type="ECO:0000256" key="7">
    <source>
        <dbReference type="PIRSR" id="PIRSR615500-1"/>
    </source>
</evidence>
<sequence>MSKATKVGALTLAALSLAVSTAIHAHGKAGDALERVIVEFKPGSKHLIEAALHEDADGHWDGKDDNKDGDKDKDKIKQQFKRFNAMAIEVPHSAIHGLMNNPNVISVTPDEKREILSTQWEPGKPYGIEMVQADLVSDSAAGTRTVCIIDSGYDMGHPDLQTSGVTGVNDSGTGTWYTDENGHGTHVAGTIAALSNGEGVVGVMPNGQVNLHIVKVFSASGWAYSSSLMAAAEQCADYGANVINMSLGGSRANRTEERAFAQLNAAGILSIAAAGNDGNTRHSYPASYDAVVSVAAVDANEQHAAFSQQTDQVELAGPGVSVLSSVPRGTGEKVELTVAGTAFEALAMEGTARTQATGALANCGLGDSACQDAAGKVCLIERGVVSFAEKVQACESGGGVGAVVYNNEPGALLGTMGDYVASIPAVGVSDTDGAALLGQVGNSTTVGVTDSDWAYFDGTSMATPHVAGVAALVWSHHTTCSNDDIRNALAVTAKDLGAAGRDTMYGHGLVQAKDAVDYLTANGCGGSTGGDTGGGDTGGDDGGTKGPGNGKGNGKK</sequence>
<accession>A0A0K6H3M6</accession>
<dbReference type="InterPro" id="IPR010259">
    <property type="entry name" value="S8pro/Inhibitor_I9"/>
</dbReference>
<dbReference type="InterPro" id="IPR037045">
    <property type="entry name" value="S8pro/Inhibitor_I9_sf"/>
</dbReference>
<dbReference type="Gene3D" id="3.30.70.80">
    <property type="entry name" value="Peptidase S8 propeptide/proteinase inhibitor I9"/>
    <property type="match status" value="1"/>
</dbReference>
<keyword evidence="4" id="KW-0479">Metal-binding</keyword>
<dbReference type="InterPro" id="IPR034202">
    <property type="entry name" value="Subtilisin_Carlsberg-like"/>
</dbReference>
<dbReference type="InterPro" id="IPR003137">
    <property type="entry name" value="PA_domain"/>
</dbReference>
<dbReference type="InterPro" id="IPR036852">
    <property type="entry name" value="Peptidase_S8/S53_dom_sf"/>
</dbReference>
<dbReference type="InterPro" id="IPR000209">
    <property type="entry name" value="Peptidase_S8/S53_dom"/>
</dbReference>
<dbReference type="AlphaFoldDB" id="A0A0K6H3M6"/>
<dbReference type="PANTHER" id="PTHR43806:SF11">
    <property type="entry name" value="CEREVISIN-RELATED"/>
    <property type="match status" value="1"/>
</dbReference>
<dbReference type="InterPro" id="IPR023828">
    <property type="entry name" value="Peptidase_S8_Ser-AS"/>
</dbReference>
<evidence type="ECO:0000313" key="14">
    <source>
        <dbReference type="EMBL" id="CUA85344.1"/>
    </source>
</evidence>
<keyword evidence="2" id="KW-0964">Secreted</keyword>
<dbReference type="Gene3D" id="3.50.30.30">
    <property type="match status" value="1"/>
</dbReference>
<reference evidence="15" key="1">
    <citation type="submission" date="2015-08" db="EMBL/GenBank/DDBJ databases">
        <authorList>
            <person name="Varghese N."/>
        </authorList>
    </citation>
    <scope>NUCLEOTIDE SEQUENCE [LARGE SCALE GENOMIC DNA]</scope>
    <source>
        <strain evidence="15">DSM 27808</strain>
    </source>
</reference>
<feature type="domain" description="Peptidase S8/S53" evidence="11">
    <location>
        <begin position="443"/>
        <end position="508"/>
    </location>
</feature>
<dbReference type="RefSeq" id="WP_055438853.1">
    <property type="nucleotide sequence ID" value="NZ_CYHB01000003.1"/>
</dbReference>
<evidence type="ECO:0000256" key="10">
    <source>
        <dbReference type="SAM" id="SignalP"/>
    </source>
</evidence>
<dbReference type="CDD" id="cd07477">
    <property type="entry name" value="Peptidases_S8_Subtilisin_subset"/>
    <property type="match status" value="1"/>
</dbReference>
<feature type="signal peptide" evidence="10">
    <location>
        <begin position="1"/>
        <end position="25"/>
    </location>
</feature>
<proteinExistence type="inferred from homology"/>
<evidence type="ECO:0000313" key="15">
    <source>
        <dbReference type="Proteomes" id="UP000182598"/>
    </source>
</evidence>
<evidence type="ECO:0000256" key="5">
    <source>
        <dbReference type="ARBA" id="ARBA00022801"/>
    </source>
</evidence>
<keyword evidence="10" id="KW-0732">Signal</keyword>
<feature type="chain" id="PRO_5005503594" evidence="10">
    <location>
        <begin position="26"/>
        <end position="556"/>
    </location>
</feature>
<dbReference type="OrthoDB" id="9790784at2"/>
<evidence type="ECO:0000256" key="2">
    <source>
        <dbReference type="ARBA" id="ARBA00022512"/>
    </source>
</evidence>
<dbReference type="Pfam" id="PF02225">
    <property type="entry name" value="PA"/>
    <property type="match status" value="1"/>
</dbReference>
<name>A0A0K6H3M6_9GAMM</name>
<evidence type="ECO:0000259" key="13">
    <source>
        <dbReference type="Pfam" id="PF05922"/>
    </source>
</evidence>
<feature type="active site" description="Charge relay system" evidence="7 8">
    <location>
        <position position="460"/>
    </location>
</feature>
<keyword evidence="5 8" id="KW-0378">Hydrolase</keyword>
<evidence type="ECO:0000259" key="11">
    <source>
        <dbReference type="Pfam" id="PF00082"/>
    </source>
</evidence>
<comment type="similarity">
    <text evidence="1 8">Belongs to the peptidase S8 family.</text>
</comment>
<evidence type="ECO:0000256" key="6">
    <source>
        <dbReference type="ARBA" id="ARBA00022825"/>
    </source>
</evidence>
<dbReference type="PROSITE" id="PS51892">
    <property type="entry name" value="SUBTILASE"/>
    <property type="match status" value="1"/>
</dbReference>
<dbReference type="PRINTS" id="PR00723">
    <property type="entry name" value="SUBTILISIN"/>
</dbReference>
<dbReference type="SUPFAM" id="SSF52743">
    <property type="entry name" value="Subtilisin-like"/>
    <property type="match status" value="1"/>
</dbReference>
<keyword evidence="3 8" id="KW-0645">Protease</keyword>
<dbReference type="InterPro" id="IPR050131">
    <property type="entry name" value="Peptidase_S8_subtilisin-like"/>
</dbReference>
<feature type="active site" description="Charge relay system" evidence="7 8">
    <location>
        <position position="183"/>
    </location>
</feature>
<evidence type="ECO:0000256" key="3">
    <source>
        <dbReference type="ARBA" id="ARBA00022670"/>
    </source>
</evidence>
<dbReference type="GO" id="GO:0046872">
    <property type="term" value="F:metal ion binding"/>
    <property type="evidence" value="ECO:0007669"/>
    <property type="project" value="UniProtKB-KW"/>
</dbReference>
<dbReference type="Proteomes" id="UP000182598">
    <property type="component" value="Unassembled WGS sequence"/>
</dbReference>
<dbReference type="GO" id="GO:0004252">
    <property type="term" value="F:serine-type endopeptidase activity"/>
    <property type="evidence" value="ECO:0007669"/>
    <property type="project" value="UniProtKB-UniRule"/>
</dbReference>
<feature type="domain" description="PA" evidence="12">
    <location>
        <begin position="359"/>
        <end position="436"/>
    </location>
</feature>
<evidence type="ECO:0000256" key="1">
    <source>
        <dbReference type="ARBA" id="ARBA00011073"/>
    </source>
</evidence>
<dbReference type="Pfam" id="PF05922">
    <property type="entry name" value="Inhibitor_I9"/>
    <property type="match status" value="1"/>
</dbReference>
<dbReference type="EMBL" id="CYHB01000003">
    <property type="protein sequence ID" value="CUA85344.1"/>
    <property type="molecule type" value="Genomic_DNA"/>
</dbReference>